<proteinExistence type="inferred from homology"/>
<evidence type="ECO:0000313" key="5">
    <source>
        <dbReference type="EMBL" id="WOB25738.1"/>
    </source>
</evidence>
<name>A0ABZ0D625_9XANT</name>
<sequence>MNDGFALPSITERGGFIPPLVTDDPRISVGRFTYGNPQFKVWSEGERIDIGAFCSIADGVLIFGGGEHRLDWVTTYPLRIALNSPGGGQDGHPHTKGPTVIGNDVWIGHGAIVVSGVTVGDGVCIGAGAVVSKDVPPYAIVAGNPARVVRMRFDEQVVARLLEIRWWQWPIEKIRAFESLLCSDDIGAFIAAASPGDDSISSHFANQTVS</sequence>
<dbReference type="EMBL" id="CP103840">
    <property type="protein sequence ID" value="WOB25738.1"/>
    <property type="molecule type" value="Genomic_DNA"/>
</dbReference>
<dbReference type="SUPFAM" id="SSF51161">
    <property type="entry name" value="Trimeric LpxA-like enzymes"/>
    <property type="match status" value="1"/>
</dbReference>
<dbReference type="PANTHER" id="PTHR43300:SF11">
    <property type="entry name" value="ACETYLTRANSFERASE RV3034C-RELATED"/>
    <property type="match status" value="1"/>
</dbReference>
<evidence type="ECO:0000256" key="2">
    <source>
        <dbReference type="ARBA" id="ARBA00022679"/>
    </source>
</evidence>
<keyword evidence="6" id="KW-1185">Reference proteome</keyword>
<dbReference type="RefSeq" id="WP_316688725.1">
    <property type="nucleotide sequence ID" value="NZ_CP103837.1"/>
</dbReference>
<evidence type="ECO:0000256" key="1">
    <source>
        <dbReference type="ARBA" id="ARBA00007274"/>
    </source>
</evidence>
<evidence type="ECO:0000256" key="4">
    <source>
        <dbReference type="ARBA" id="ARBA00023315"/>
    </source>
</evidence>
<dbReference type="InterPro" id="IPR001451">
    <property type="entry name" value="Hexapep"/>
</dbReference>
<keyword evidence="3" id="KW-0677">Repeat</keyword>
<reference evidence="5 6" key="1">
    <citation type="submission" date="2022-08" db="EMBL/GenBank/DDBJ databases">
        <title>Whole genome sequencing-based tracing of a 2022 introduction and outbreak of Xanthomonas hortorum pv. pelargonii.</title>
        <authorList>
            <person name="Iruegas-Bocardo F."/>
            <person name="Weisberg A.K."/>
            <person name="Riutta E.R."/>
            <person name="Kilday K."/>
            <person name="Bonkowski J.C."/>
            <person name="Creswell T."/>
            <person name="Daughtrey M.L."/>
            <person name="Rane K."/>
            <person name="Grunwald N.J."/>
            <person name="Chang J.H."/>
            <person name="Putnam M.L."/>
        </authorList>
    </citation>
    <scope>NUCLEOTIDE SEQUENCE [LARGE SCALE GENOMIC DNA]</scope>
    <source>
        <strain evidence="5 6">22-325</strain>
    </source>
</reference>
<evidence type="ECO:0000256" key="3">
    <source>
        <dbReference type="ARBA" id="ARBA00022737"/>
    </source>
</evidence>
<protein>
    <submittedName>
        <fullName evidence="5">CatB-related O-acetyltransferase</fullName>
    </submittedName>
</protein>
<evidence type="ECO:0000313" key="6">
    <source>
        <dbReference type="Proteomes" id="UP001304534"/>
    </source>
</evidence>
<dbReference type="Pfam" id="PF00132">
    <property type="entry name" value="Hexapep"/>
    <property type="match status" value="1"/>
</dbReference>
<comment type="similarity">
    <text evidence="1">Belongs to the transferase hexapeptide repeat family.</text>
</comment>
<dbReference type="Gene3D" id="2.160.10.10">
    <property type="entry name" value="Hexapeptide repeat proteins"/>
    <property type="match status" value="1"/>
</dbReference>
<dbReference type="PROSITE" id="PS00101">
    <property type="entry name" value="HEXAPEP_TRANSFERASES"/>
    <property type="match status" value="1"/>
</dbReference>
<dbReference type="InterPro" id="IPR018357">
    <property type="entry name" value="Hexapep_transf_CS"/>
</dbReference>
<gene>
    <name evidence="5" type="ORF">NYR99_18870</name>
</gene>
<accession>A0ABZ0D625</accession>
<organism evidence="5 6">
    <name type="scientific">Xanthomonas dyei</name>
    <dbReference type="NCBI Taxonomy" id="743699"/>
    <lineage>
        <taxon>Bacteria</taxon>
        <taxon>Pseudomonadati</taxon>
        <taxon>Pseudomonadota</taxon>
        <taxon>Gammaproteobacteria</taxon>
        <taxon>Lysobacterales</taxon>
        <taxon>Lysobacteraceae</taxon>
        <taxon>Xanthomonas</taxon>
    </lineage>
</organism>
<dbReference type="InterPro" id="IPR011004">
    <property type="entry name" value="Trimer_LpxA-like_sf"/>
</dbReference>
<keyword evidence="4" id="KW-0012">Acyltransferase</keyword>
<dbReference type="InterPro" id="IPR050179">
    <property type="entry name" value="Trans_hexapeptide_repeat"/>
</dbReference>
<dbReference type="GeneID" id="95585980"/>
<dbReference type="CDD" id="cd03349">
    <property type="entry name" value="LbH_XAT"/>
    <property type="match status" value="1"/>
</dbReference>
<dbReference type="Proteomes" id="UP001304534">
    <property type="component" value="Chromosome"/>
</dbReference>
<dbReference type="PANTHER" id="PTHR43300">
    <property type="entry name" value="ACETYLTRANSFERASE"/>
    <property type="match status" value="1"/>
</dbReference>
<keyword evidence="2" id="KW-0808">Transferase</keyword>